<evidence type="ECO:0000313" key="3">
    <source>
        <dbReference type="Proteomes" id="UP000187209"/>
    </source>
</evidence>
<name>A0A1R2B637_9CILI</name>
<gene>
    <name evidence="2" type="ORF">SteCoe_29495</name>
</gene>
<feature type="coiled-coil region" evidence="1">
    <location>
        <begin position="236"/>
        <end position="263"/>
    </location>
</feature>
<keyword evidence="3" id="KW-1185">Reference proteome</keyword>
<evidence type="ECO:0008006" key="4">
    <source>
        <dbReference type="Google" id="ProtNLM"/>
    </source>
</evidence>
<organism evidence="2 3">
    <name type="scientific">Stentor coeruleus</name>
    <dbReference type="NCBI Taxonomy" id="5963"/>
    <lineage>
        <taxon>Eukaryota</taxon>
        <taxon>Sar</taxon>
        <taxon>Alveolata</taxon>
        <taxon>Ciliophora</taxon>
        <taxon>Postciliodesmatophora</taxon>
        <taxon>Heterotrichea</taxon>
        <taxon>Heterotrichida</taxon>
        <taxon>Stentoridae</taxon>
        <taxon>Stentor</taxon>
    </lineage>
</organism>
<evidence type="ECO:0000256" key="1">
    <source>
        <dbReference type="SAM" id="Coils"/>
    </source>
</evidence>
<dbReference type="AlphaFoldDB" id="A0A1R2B637"/>
<reference evidence="2 3" key="1">
    <citation type="submission" date="2016-11" db="EMBL/GenBank/DDBJ databases">
        <title>The macronuclear genome of Stentor coeruleus: a giant cell with tiny introns.</title>
        <authorList>
            <person name="Slabodnick M."/>
            <person name="Ruby J.G."/>
            <person name="Reiff S.B."/>
            <person name="Swart E.C."/>
            <person name="Gosai S."/>
            <person name="Prabakaran S."/>
            <person name="Witkowska E."/>
            <person name="Larue G.E."/>
            <person name="Fisher S."/>
            <person name="Freeman R.M."/>
            <person name="Gunawardena J."/>
            <person name="Chu W."/>
            <person name="Stover N.A."/>
            <person name="Gregory B.D."/>
            <person name="Nowacki M."/>
            <person name="Derisi J."/>
            <person name="Roy S.W."/>
            <person name="Marshall W.F."/>
            <person name="Sood P."/>
        </authorList>
    </citation>
    <scope>NUCLEOTIDE SEQUENCE [LARGE SCALE GENOMIC DNA]</scope>
    <source>
        <strain evidence="2">WM001</strain>
    </source>
</reference>
<evidence type="ECO:0000313" key="2">
    <source>
        <dbReference type="EMBL" id="OMJ72135.1"/>
    </source>
</evidence>
<dbReference type="EMBL" id="MPUH01000927">
    <property type="protein sequence ID" value="OMJ72135.1"/>
    <property type="molecule type" value="Genomic_DNA"/>
</dbReference>
<proteinExistence type="predicted"/>
<sequence>MNPDCSYLCMFCKVEGRIIIDQDSTHKVCSLHVHQEIQKSTIKCEHCKSTAISLSYNKNSIDKLQLSSKQNMFCDQLCCLCNNLGTIYINQSQYHQICCFIIHKSIFVTSPIYCIHCFSIIHLSESYILPPTIKNKIFLFAFEIKPKNANLLGEIYYKENLEIKGSEIRNRVNSSSQNYDSLSIQYDKSINAFNGGSINEIQDFDDNSSDFNICSDEEANANEVYSGIKPQIYSENERKNERKNEIEYERENEIENKRENERENERILDLPIKNICHIHKVSFSVTKMYHIYSKNVLPYCNQESICELLFQKPYEYIEEKSIRFKDNMILARGEIDICSDCFINTKKMIEASKKFCKNCSEAQDSKSLKFNCGHKGCNYCYFDGNCCFKCWEKSNIPKDQACFKCLKTKFPVQMFCGHYICKKCRAQKKLKRFNYCCIECCLNKMKVCLKCKKICQWELNPDNKSIHKKCCNTIYCLLCFDEQISIFKFIGCLCALRTIKNNVFNS</sequence>
<comment type="caution">
    <text evidence="2">The sequence shown here is derived from an EMBL/GenBank/DDBJ whole genome shotgun (WGS) entry which is preliminary data.</text>
</comment>
<keyword evidence="1" id="KW-0175">Coiled coil</keyword>
<protein>
    <recommendedName>
        <fullName evidence="4">RING-type domain-containing protein</fullName>
    </recommendedName>
</protein>
<accession>A0A1R2B637</accession>
<dbReference type="Proteomes" id="UP000187209">
    <property type="component" value="Unassembled WGS sequence"/>
</dbReference>